<keyword evidence="2" id="KW-1185">Reference proteome</keyword>
<proteinExistence type="predicted"/>
<dbReference type="Proteomes" id="UP000276133">
    <property type="component" value="Unassembled WGS sequence"/>
</dbReference>
<protein>
    <submittedName>
        <fullName evidence="1">Uncharacterized protein</fullName>
    </submittedName>
</protein>
<organism evidence="1 2">
    <name type="scientific">Brachionus plicatilis</name>
    <name type="common">Marine rotifer</name>
    <name type="synonym">Brachionus muelleri</name>
    <dbReference type="NCBI Taxonomy" id="10195"/>
    <lineage>
        <taxon>Eukaryota</taxon>
        <taxon>Metazoa</taxon>
        <taxon>Spiralia</taxon>
        <taxon>Gnathifera</taxon>
        <taxon>Rotifera</taxon>
        <taxon>Eurotatoria</taxon>
        <taxon>Monogononta</taxon>
        <taxon>Pseudotrocha</taxon>
        <taxon>Ploima</taxon>
        <taxon>Brachionidae</taxon>
        <taxon>Brachionus</taxon>
    </lineage>
</organism>
<sequence>MDKSNDQNKTLIFLNFLNFTFLALDDFDKKLKMCSEIAAFQVFGYSSLDYLDCQKKGFLNSGLPESEQMN</sequence>
<accession>A0A3M7RHI3</accession>
<evidence type="ECO:0000313" key="2">
    <source>
        <dbReference type="Proteomes" id="UP000276133"/>
    </source>
</evidence>
<dbReference type="AlphaFoldDB" id="A0A3M7RHI3"/>
<name>A0A3M7RHI3_BRAPC</name>
<comment type="caution">
    <text evidence="1">The sequence shown here is derived from an EMBL/GenBank/DDBJ whole genome shotgun (WGS) entry which is preliminary data.</text>
</comment>
<reference evidence="1 2" key="1">
    <citation type="journal article" date="2018" name="Sci. Rep.">
        <title>Genomic signatures of local adaptation to the degree of environmental predictability in rotifers.</title>
        <authorList>
            <person name="Franch-Gras L."/>
            <person name="Hahn C."/>
            <person name="Garcia-Roger E.M."/>
            <person name="Carmona M.J."/>
            <person name="Serra M."/>
            <person name="Gomez A."/>
        </authorList>
    </citation>
    <scope>NUCLEOTIDE SEQUENCE [LARGE SCALE GENOMIC DNA]</scope>
    <source>
        <strain evidence="1">HYR1</strain>
    </source>
</reference>
<gene>
    <name evidence="1" type="ORF">BpHYR1_014687</name>
</gene>
<evidence type="ECO:0000313" key="1">
    <source>
        <dbReference type="EMBL" id="RNA23036.1"/>
    </source>
</evidence>
<dbReference type="EMBL" id="REGN01003358">
    <property type="protein sequence ID" value="RNA23036.1"/>
    <property type="molecule type" value="Genomic_DNA"/>
</dbReference>